<keyword evidence="1" id="KW-1133">Transmembrane helix</keyword>
<feature type="transmembrane region" description="Helical" evidence="1">
    <location>
        <begin position="20"/>
        <end position="48"/>
    </location>
</feature>
<dbReference type="RefSeq" id="WP_190438167.1">
    <property type="nucleotide sequence ID" value="NZ_JAMPKM010000004.1"/>
</dbReference>
<dbReference type="Proteomes" id="UP001464891">
    <property type="component" value="Unassembled WGS sequence"/>
</dbReference>
<reference evidence="2 3" key="1">
    <citation type="submission" date="2022-04" db="EMBL/GenBank/DDBJ databases">
        <title>Positive selection, recombination, and allopatry shape intraspecific diversity of widespread and dominant cyanobacteria.</title>
        <authorList>
            <person name="Wei J."/>
            <person name="Shu W."/>
            <person name="Hu C."/>
        </authorList>
    </citation>
    <scope>NUCLEOTIDE SEQUENCE [LARGE SCALE GENOMIC DNA]</scope>
    <source>
        <strain evidence="2 3">GB2-A4</strain>
    </source>
</reference>
<accession>A0ABV0J6M6</accession>
<evidence type="ECO:0000313" key="3">
    <source>
        <dbReference type="Proteomes" id="UP001464891"/>
    </source>
</evidence>
<keyword evidence="1" id="KW-0812">Transmembrane</keyword>
<organism evidence="2 3">
    <name type="scientific">Trichocoleus desertorum GB2-A4</name>
    <dbReference type="NCBI Taxonomy" id="2933944"/>
    <lineage>
        <taxon>Bacteria</taxon>
        <taxon>Bacillati</taxon>
        <taxon>Cyanobacteriota</taxon>
        <taxon>Cyanophyceae</taxon>
        <taxon>Leptolyngbyales</taxon>
        <taxon>Trichocoleusaceae</taxon>
        <taxon>Trichocoleus</taxon>
    </lineage>
</organism>
<protein>
    <submittedName>
        <fullName evidence="2">Uncharacterized protein</fullName>
    </submittedName>
</protein>
<evidence type="ECO:0000256" key="1">
    <source>
        <dbReference type="SAM" id="Phobius"/>
    </source>
</evidence>
<gene>
    <name evidence="2" type="ORF">NC998_09235</name>
</gene>
<keyword evidence="1" id="KW-0472">Membrane</keyword>
<comment type="caution">
    <text evidence="2">The sequence shown here is derived from an EMBL/GenBank/DDBJ whole genome shotgun (WGS) entry which is preliminary data.</text>
</comment>
<evidence type="ECO:0000313" key="2">
    <source>
        <dbReference type="EMBL" id="MEP0817279.1"/>
    </source>
</evidence>
<feature type="transmembrane region" description="Helical" evidence="1">
    <location>
        <begin position="54"/>
        <end position="72"/>
    </location>
</feature>
<keyword evidence="3" id="KW-1185">Reference proteome</keyword>
<proteinExistence type="predicted"/>
<sequence>MKTTERYSLMFKLACETVKYFFISLFGFSILCIVLAGLGASSLVTVLLAVVGQWFLRVAAIALCFMASAIIFESLRF</sequence>
<name>A0ABV0J6M6_9CYAN</name>
<dbReference type="EMBL" id="JAMPKM010000004">
    <property type="protein sequence ID" value="MEP0817279.1"/>
    <property type="molecule type" value="Genomic_DNA"/>
</dbReference>